<dbReference type="AlphaFoldDB" id="K6Y6Y6"/>
<dbReference type="STRING" id="493475.GARC_2756"/>
<dbReference type="CDD" id="cd00090">
    <property type="entry name" value="HTH_ARSR"/>
    <property type="match status" value="1"/>
</dbReference>
<keyword evidence="6" id="KW-1185">Reference proteome</keyword>
<name>K6Y6Y6_9ALTE</name>
<dbReference type="Pfam" id="PF01047">
    <property type="entry name" value="MarR"/>
    <property type="match status" value="1"/>
</dbReference>
<reference evidence="5 6" key="1">
    <citation type="journal article" date="2017" name="Antonie Van Leeuwenhoek">
        <title>Rhizobium rhizosphaerae sp. nov., a novel species isolated from rice rhizosphere.</title>
        <authorList>
            <person name="Zhao J.J."/>
            <person name="Zhang J."/>
            <person name="Zhang R.J."/>
            <person name="Zhang C.W."/>
            <person name="Yin H.Q."/>
            <person name="Zhang X.X."/>
        </authorList>
    </citation>
    <scope>NUCLEOTIDE SEQUENCE [LARGE SCALE GENOMIC DNA]</scope>
    <source>
        <strain evidence="5 6">BSs20135</strain>
    </source>
</reference>
<dbReference type="Gene3D" id="1.10.10.10">
    <property type="entry name" value="Winged helix-like DNA-binding domain superfamily/Winged helix DNA-binding domain"/>
    <property type="match status" value="1"/>
</dbReference>
<dbReference type="PANTHER" id="PTHR42756">
    <property type="entry name" value="TRANSCRIPTIONAL REGULATOR, MARR"/>
    <property type="match status" value="1"/>
</dbReference>
<dbReference type="Proteomes" id="UP000006327">
    <property type="component" value="Unassembled WGS sequence"/>
</dbReference>
<dbReference type="InterPro" id="IPR011991">
    <property type="entry name" value="ArsR-like_HTH"/>
</dbReference>
<gene>
    <name evidence="5" type="ORF">GARC_2756</name>
</gene>
<dbReference type="PANTHER" id="PTHR42756:SF1">
    <property type="entry name" value="TRANSCRIPTIONAL REPRESSOR OF EMRAB OPERON"/>
    <property type="match status" value="1"/>
</dbReference>
<dbReference type="GO" id="GO:0003700">
    <property type="term" value="F:DNA-binding transcription factor activity"/>
    <property type="evidence" value="ECO:0007669"/>
    <property type="project" value="InterPro"/>
</dbReference>
<dbReference type="PROSITE" id="PS50995">
    <property type="entry name" value="HTH_MARR_2"/>
    <property type="match status" value="1"/>
</dbReference>
<keyword evidence="3" id="KW-0804">Transcription</keyword>
<dbReference type="eggNOG" id="COG1846">
    <property type="taxonomic scope" value="Bacteria"/>
</dbReference>
<comment type="caution">
    <text evidence="5">The sequence shown here is derived from an EMBL/GenBank/DDBJ whole genome shotgun (WGS) entry which is preliminary data.</text>
</comment>
<dbReference type="InterPro" id="IPR000835">
    <property type="entry name" value="HTH_MarR-typ"/>
</dbReference>
<accession>K6Y6Y6</accession>
<evidence type="ECO:0000313" key="5">
    <source>
        <dbReference type="EMBL" id="GAC19721.1"/>
    </source>
</evidence>
<dbReference type="InterPro" id="IPR036388">
    <property type="entry name" value="WH-like_DNA-bd_sf"/>
</dbReference>
<evidence type="ECO:0000259" key="4">
    <source>
        <dbReference type="PROSITE" id="PS50995"/>
    </source>
</evidence>
<dbReference type="InterPro" id="IPR036390">
    <property type="entry name" value="WH_DNA-bd_sf"/>
</dbReference>
<evidence type="ECO:0000256" key="1">
    <source>
        <dbReference type="ARBA" id="ARBA00023015"/>
    </source>
</evidence>
<dbReference type="SMART" id="SM00347">
    <property type="entry name" value="HTH_MARR"/>
    <property type="match status" value="1"/>
</dbReference>
<keyword evidence="2" id="KW-0238">DNA-binding</keyword>
<dbReference type="SUPFAM" id="SSF46785">
    <property type="entry name" value="Winged helix' DNA-binding domain"/>
    <property type="match status" value="1"/>
</dbReference>
<proteinExistence type="predicted"/>
<organism evidence="5 6">
    <name type="scientific">Paraglaciecola arctica BSs20135</name>
    <dbReference type="NCBI Taxonomy" id="493475"/>
    <lineage>
        <taxon>Bacteria</taxon>
        <taxon>Pseudomonadati</taxon>
        <taxon>Pseudomonadota</taxon>
        <taxon>Gammaproteobacteria</taxon>
        <taxon>Alteromonadales</taxon>
        <taxon>Alteromonadaceae</taxon>
        <taxon>Paraglaciecola</taxon>
    </lineage>
</organism>
<evidence type="ECO:0000256" key="2">
    <source>
        <dbReference type="ARBA" id="ARBA00023125"/>
    </source>
</evidence>
<evidence type="ECO:0000313" key="6">
    <source>
        <dbReference type="Proteomes" id="UP000006327"/>
    </source>
</evidence>
<evidence type="ECO:0000256" key="3">
    <source>
        <dbReference type="ARBA" id="ARBA00023163"/>
    </source>
</evidence>
<feature type="domain" description="HTH marR-type" evidence="4">
    <location>
        <begin position="46"/>
        <end position="178"/>
    </location>
</feature>
<sequence>MFTKHDLLSVSRYYLEDTVISNLVKFNSPQRKSPKDLLIRKPLNLAEYLPYRVFKLTRDLAFRGKVEVNDISVSMRDWRTLALLAATGPKTNKELANEIGLDSTTISRAVKHLKNVGLIDVRRSKRDRRTQLIVLTQKGADTHDALSPERKRFAEEIESCLTKKERDGLYLALDKIDTFFAEQRIEHDEWES</sequence>
<dbReference type="GO" id="GO:0003677">
    <property type="term" value="F:DNA binding"/>
    <property type="evidence" value="ECO:0007669"/>
    <property type="project" value="UniProtKB-KW"/>
</dbReference>
<dbReference type="EMBL" id="BAEO01000037">
    <property type="protein sequence ID" value="GAC19721.1"/>
    <property type="molecule type" value="Genomic_DNA"/>
</dbReference>
<protein>
    <recommendedName>
        <fullName evidence="4">HTH marR-type domain-containing protein</fullName>
    </recommendedName>
</protein>
<keyword evidence="1" id="KW-0805">Transcription regulation</keyword>
<dbReference type="PRINTS" id="PR00598">
    <property type="entry name" value="HTHMARR"/>
</dbReference>